<evidence type="ECO:0000259" key="1">
    <source>
        <dbReference type="Pfam" id="PF13643"/>
    </source>
</evidence>
<dbReference type="InterPro" id="IPR025285">
    <property type="entry name" value="DUF4145"/>
</dbReference>
<name>A0A852SP44_9MICO</name>
<accession>A0A852SP44</accession>
<gene>
    <name evidence="2" type="ORF">BJ984_001735</name>
</gene>
<proteinExistence type="predicted"/>
<dbReference type="EMBL" id="JACCBM010000001">
    <property type="protein sequence ID" value="NYD70577.1"/>
    <property type="molecule type" value="Genomic_DNA"/>
</dbReference>
<feature type="domain" description="DUF4145" evidence="1">
    <location>
        <begin position="131"/>
        <end position="223"/>
    </location>
</feature>
<keyword evidence="3" id="KW-1185">Reference proteome</keyword>
<dbReference type="AlphaFoldDB" id="A0A852SP44"/>
<dbReference type="Pfam" id="PF13643">
    <property type="entry name" value="DUF4145"/>
    <property type="match status" value="1"/>
</dbReference>
<dbReference type="RefSeq" id="WP_179547682.1">
    <property type="nucleotide sequence ID" value="NZ_BSEW01000001.1"/>
</dbReference>
<protein>
    <recommendedName>
        <fullName evidence="1">DUF4145 domain-containing protein</fullName>
    </recommendedName>
</protein>
<reference evidence="2 3" key="1">
    <citation type="submission" date="2020-07" db="EMBL/GenBank/DDBJ databases">
        <title>Sequencing the genomes of 1000 actinobacteria strains.</title>
        <authorList>
            <person name="Klenk H.-P."/>
        </authorList>
    </citation>
    <scope>NUCLEOTIDE SEQUENCE [LARGE SCALE GENOMIC DNA]</scope>
    <source>
        <strain evidence="2 3">DSM 26474</strain>
    </source>
</reference>
<comment type="caution">
    <text evidence="2">The sequence shown here is derived from an EMBL/GenBank/DDBJ whole genome shotgun (WGS) entry which is preliminary data.</text>
</comment>
<dbReference type="Proteomes" id="UP000549913">
    <property type="component" value="Unassembled WGS sequence"/>
</dbReference>
<evidence type="ECO:0000313" key="3">
    <source>
        <dbReference type="Proteomes" id="UP000549913"/>
    </source>
</evidence>
<organism evidence="2 3">
    <name type="scientific">Herbiconiux flava</name>
    <dbReference type="NCBI Taxonomy" id="881268"/>
    <lineage>
        <taxon>Bacteria</taxon>
        <taxon>Bacillati</taxon>
        <taxon>Actinomycetota</taxon>
        <taxon>Actinomycetes</taxon>
        <taxon>Micrococcales</taxon>
        <taxon>Microbacteriaceae</taxon>
        <taxon>Herbiconiux</taxon>
    </lineage>
</organism>
<sequence>MASSLGALHGWLTTHEWPRVACPICDIGSVGFEKAHHYPDRESQAHLDHERHYGGPYEELTGWFSGSLKCNEPKCGQVLAMSGKWGYFVNDGDPKYGQMGDAYWIQYVTPPLLLFRVPDRAPQAVMTAVTAASELLWVNPSAAANQLRQGIEALLTAKRIPKTVKTAKGKRERLSTHRRIQLYKAVQPRVGEALEAVKWIGNSGSHEAVITPSNVLEGAEILELALRDLFDQTDQQLMAKVRQINKRKKI</sequence>
<evidence type="ECO:0000313" key="2">
    <source>
        <dbReference type="EMBL" id="NYD70577.1"/>
    </source>
</evidence>